<feature type="transmembrane region" description="Helical" evidence="6">
    <location>
        <begin position="512"/>
        <end position="532"/>
    </location>
</feature>
<dbReference type="InterPro" id="IPR011701">
    <property type="entry name" value="MFS"/>
</dbReference>
<evidence type="ECO:0000313" key="7">
    <source>
        <dbReference type="EMBL" id="ATC32502.1"/>
    </source>
</evidence>
<organism evidence="7 8">
    <name type="scientific">Caulobacter vibrioides</name>
    <name type="common">Caulobacter crescentus</name>
    <dbReference type="NCBI Taxonomy" id="155892"/>
    <lineage>
        <taxon>Bacteria</taxon>
        <taxon>Pseudomonadati</taxon>
        <taxon>Pseudomonadota</taxon>
        <taxon>Alphaproteobacteria</taxon>
        <taxon>Caulobacterales</taxon>
        <taxon>Caulobacteraceae</taxon>
        <taxon>Caulobacter</taxon>
    </lineage>
</organism>
<feature type="transmembrane region" description="Helical" evidence="6">
    <location>
        <begin position="421"/>
        <end position="440"/>
    </location>
</feature>
<keyword evidence="5 6" id="KW-0472">Membrane</keyword>
<feature type="transmembrane region" description="Helical" evidence="6">
    <location>
        <begin position="85"/>
        <end position="106"/>
    </location>
</feature>
<evidence type="ECO:0000256" key="4">
    <source>
        <dbReference type="ARBA" id="ARBA00022989"/>
    </source>
</evidence>
<reference evidence="8" key="1">
    <citation type="submission" date="2017-09" db="EMBL/GenBank/DDBJ databases">
        <title>Genome evolution observed in wild isolates of Caulobacter crescentus.</title>
        <authorList>
            <person name="Ely B."/>
            <person name="Wilson K."/>
            <person name="Scott D."/>
        </authorList>
    </citation>
    <scope>NUCLEOTIDE SEQUENCE [LARGE SCALE GENOMIC DNA]</scope>
    <source>
        <strain evidence="8">CB13b1a</strain>
    </source>
</reference>
<keyword evidence="4 6" id="KW-1133">Transmembrane helix</keyword>
<accession>A0A290MZ42</accession>
<feature type="transmembrane region" description="Helical" evidence="6">
    <location>
        <begin position="140"/>
        <end position="158"/>
    </location>
</feature>
<feature type="transmembrane region" description="Helical" evidence="6">
    <location>
        <begin position="220"/>
        <end position="238"/>
    </location>
</feature>
<evidence type="ECO:0000256" key="2">
    <source>
        <dbReference type="ARBA" id="ARBA00022448"/>
    </source>
</evidence>
<feature type="transmembrane region" description="Helical" evidence="6">
    <location>
        <begin position="391"/>
        <end position="414"/>
    </location>
</feature>
<dbReference type="EMBL" id="CP023315">
    <property type="protein sequence ID" value="ATC32502.1"/>
    <property type="molecule type" value="Genomic_DNA"/>
</dbReference>
<dbReference type="Proteomes" id="UP000217311">
    <property type="component" value="Chromosome"/>
</dbReference>
<feature type="transmembrane region" description="Helical" evidence="6">
    <location>
        <begin position="301"/>
        <end position="321"/>
    </location>
</feature>
<evidence type="ECO:0000256" key="6">
    <source>
        <dbReference type="SAM" id="Phobius"/>
    </source>
</evidence>
<name>A0A290MZ42_CAUVI</name>
<keyword evidence="2" id="KW-0813">Transport</keyword>
<dbReference type="PANTHER" id="PTHR19432">
    <property type="entry name" value="SUGAR TRANSPORTER"/>
    <property type="match status" value="1"/>
</dbReference>
<evidence type="ECO:0000313" key="8">
    <source>
        <dbReference type="Proteomes" id="UP000217311"/>
    </source>
</evidence>
<comment type="subcellular location">
    <subcellularLocation>
        <location evidence="1">Membrane</location>
        <topology evidence="1">Multi-pass membrane protein</topology>
    </subcellularLocation>
</comment>
<feature type="transmembrane region" description="Helical" evidence="6">
    <location>
        <begin position="348"/>
        <end position="371"/>
    </location>
</feature>
<dbReference type="Gene3D" id="1.20.1250.20">
    <property type="entry name" value="MFS general substrate transporter like domains"/>
    <property type="match status" value="2"/>
</dbReference>
<feature type="transmembrane region" description="Helical" evidence="6">
    <location>
        <begin position="46"/>
        <end position="65"/>
    </location>
</feature>
<evidence type="ECO:0000256" key="3">
    <source>
        <dbReference type="ARBA" id="ARBA00022692"/>
    </source>
</evidence>
<dbReference type="GO" id="GO:0016020">
    <property type="term" value="C:membrane"/>
    <property type="evidence" value="ECO:0007669"/>
    <property type="project" value="UniProtKB-SubCell"/>
</dbReference>
<evidence type="ECO:0000256" key="1">
    <source>
        <dbReference type="ARBA" id="ARBA00004141"/>
    </source>
</evidence>
<protein>
    <submittedName>
        <fullName evidence="7">MFS transporter</fullName>
    </submittedName>
</protein>
<proteinExistence type="predicted"/>
<dbReference type="SUPFAM" id="SSF103473">
    <property type="entry name" value="MFS general substrate transporter"/>
    <property type="match status" value="1"/>
</dbReference>
<evidence type="ECO:0000256" key="5">
    <source>
        <dbReference type="ARBA" id="ARBA00023136"/>
    </source>
</evidence>
<dbReference type="Pfam" id="PF07690">
    <property type="entry name" value="MFS_1"/>
    <property type="match status" value="1"/>
</dbReference>
<keyword evidence="3 6" id="KW-0812">Transmembrane</keyword>
<dbReference type="PANTHER" id="PTHR19432:SF35">
    <property type="entry name" value="SOLUTE CARRIER FAMILY 45 MEMBER 3 ISOFORM X1"/>
    <property type="match status" value="1"/>
</dbReference>
<sequence length="541" mass="57858">MRFTLRAASVRALMSPTKRDEKICEPAGPTGGRGGGGSMARQRLSFLQIWNMCFGFFGIQIGFGLQNANTSRIFQSLGVDVNHLAILWIAAPATGLLVQPIIGHFSDKTWGRFGRRRPYFFWGAILTTLALLVMPNSPTLWVAAAALWIMDASINITMEPFRAFVGDNLPDEQRAAGYAMQSFFIGLGAVFASALPWMLTNWFDVANTAPAGQVPDSVRIAFYTGGAGLLLAVLWTVFTTREYSPDQLTAFEKAEREIAGLGAHVEAEPSTRGYVALGVGGVLLGVALALIVWGAGLEKELYVLAALLFAFGGAGVAGAWLKRIGRTDNGFSEVLADVFRMPKTMRQLAVVQFFSWFGLFAMWIYTTPAVAAVHFGAVDASSKAYNEGADWVGVLFAVYNGVAALAALVIPLMVKVTSRRVSHAVCLGLGALGLLSFLVIRDPGLLWIGMVGVGFAWSSILSAPYSILAGALPARKMGVYMGIFNVFIVIPQLLAATLLGLMLKTFFGNQSIFALVLGALSFALAAAATFLVRDRVAGAPA</sequence>
<feature type="transmembrane region" description="Helical" evidence="6">
    <location>
        <begin position="479"/>
        <end position="500"/>
    </location>
</feature>
<feature type="transmembrane region" description="Helical" evidence="6">
    <location>
        <begin position="118"/>
        <end position="134"/>
    </location>
</feature>
<dbReference type="InterPro" id="IPR036259">
    <property type="entry name" value="MFS_trans_sf"/>
</dbReference>
<feature type="transmembrane region" description="Helical" evidence="6">
    <location>
        <begin position="178"/>
        <end position="200"/>
    </location>
</feature>
<gene>
    <name evidence="7" type="ORF">CA606_09145</name>
</gene>
<dbReference type="AlphaFoldDB" id="A0A290MZ42"/>
<feature type="transmembrane region" description="Helical" evidence="6">
    <location>
        <begin position="274"/>
        <end position="295"/>
    </location>
</feature>
<feature type="transmembrane region" description="Helical" evidence="6">
    <location>
        <begin position="446"/>
        <end position="467"/>
    </location>
</feature>
<dbReference type="GO" id="GO:0022857">
    <property type="term" value="F:transmembrane transporter activity"/>
    <property type="evidence" value="ECO:0007669"/>
    <property type="project" value="InterPro"/>
</dbReference>